<organism evidence="1 2">
    <name type="scientific">Ambrosiozyma monospora</name>
    <name type="common">Yeast</name>
    <name type="synonym">Endomycopsis monosporus</name>
    <dbReference type="NCBI Taxonomy" id="43982"/>
    <lineage>
        <taxon>Eukaryota</taxon>
        <taxon>Fungi</taxon>
        <taxon>Dikarya</taxon>
        <taxon>Ascomycota</taxon>
        <taxon>Saccharomycotina</taxon>
        <taxon>Pichiomycetes</taxon>
        <taxon>Pichiales</taxon>
        <taxon>Pichiaceae</taxon>
        <taxon>Ambrosiozyma</taxon>
    </lineage>
</organism>
<comment type="caution">
    <text evidence="1">The sequence shown here is derived from an EMBL/GenBank/DDBJ whole genome shotgun (WGS) entry which is preliminary data.</text>
</comment>
<protein>
    <submittedName>
        <fullName evidence="1">Unnamed protein product</fullName>
    </submittedName>
</protein>
<evidence type="ECO:0000313" key="2">
    <source>
        <dbReference type="Proteomes" id="UP001165064"/>
    </source>
</evidence>
<proteinExistence type="predicted"/>
<sequence length="233" mass="26142">MDFKKCRIGDSDDDNSQISSVGCGKTDSSKQLKINDENFVFKLFLPSFEMHNNMLNQTLLDTEYIRGAKRSDPPTYDEQTNQSDATVPPDHVSPEARMARFGDLTNSPEMLVLNNLNTFPTLELPIKLNIVLTKTLPTGNGYSERETPLKVYKPGDIVTGYTLVENLSKDPIPFEMFLVSLEGTVTTESARNKLTRNCFLRMYDLCASHHYGVLDVSPTANLCDPIRVIGYSM</sequence>
<dbReference type="Proteomes" id="UP001165064">
    <property type="component" value="Unassembled WGS sequence"/>
</dbReference>
<name>A0ACB5TH69_AMBMO</name>
<evidence type="ECO:0000313" key="1">
    <source>
        <dbReference type="EMBL" id="GME88326.1"/>
    </source>
</evidence>
<keyword evidence="2" id="KW-1185">Reference proteome</keyword>
<gene>
    <name evidence="1" type="ORF">Amon02_000834600</name>
</gene>
<reference evidence="1" key="1">
    <citation type="submission" date="2023-04" db="EMBL/GenBank/DDBJ databases">
        <title>Ambrosiozyma monospora NBRC 10751.</title>
        <authorList>
            <person name="Ichikawa N."/>
            <person name="Sato H."/>
            <person name="Tonouchi N."/>
        </authorList>
    </citation>
    <scope>NUCLEOTIDE SEQUENCE</scope>
    <source>
        <strain evidence="1">NBRC 10751</strain>
    </source>
</reference>
<accession>A0ACB5TH69</accession>
<dbReference type="EMBL" id="BSXS01007314">
    <property type="protein sequence ID" value="GME88326.1"/>
    <property type="molecule type" value="Genomic_DNA"/>
</dbReference>